<evidence type="ECO:0000313" key="1">
    <source>
        <dbReference type="EMBL" id="KAK6967068.1"/>
    </source>
</evidence>
<gene>
    <name evidence="1" type="ORF">R3P38DRAFT_2672086</name>
</gene>
<keyword evidence="2" id="KW-1185">Reference proteome</keyword>
<accession>A0AAV9Z2Z0</accession>
<dbReference type="Proteomes" id="UP001362999">
    <property type="component" value="Unassembled WGS sequence"/>
</dbReference>
<reference evidence="1 2" key="1">
    <citation type="journal article" date="2024" name="J Genomics">
        <title>Draft genome sequencing and assembly of Favolaschia claudopus CIRM-BRFM 2984 isolated from oak limbs.</title>
        <authorList>
            <person name="Navarro D."/>
            <person name="Drula E."/>
            <person name="Chaduli D."/>
            <person name="Cazenave R."/>
            <person name="Ahrendt S."/>
            <person name="Wang J."/>
            <person name="Lipzen A."/>
            <person name="Daum C."/>
            <person name="Barry K."/>
            <person name="Grigoriev I.V."/>
            <person name="Favel A."/>
            <person name="Rosso M.N."/>
            <person name="Martin F."/>
        </authorList>
    </citation>
    <scope>NUCLEOTIDE SEQUENCE [LARGE SCALE GENOMIC DNA]</scope>
    <source>
        <strain evidence="1 2">CIRM-BRFM 2984</strain>
    </source>
</reference>
<sequence>MDALKADLENLRGQFSQLALLHYRREQVRAGVEENPSIASNLVISDRLDKLDRRESNWLNFEPFSTHRIHIDFPTNWCYEVTASAYFLGEPADSSTRTSTAIRYIQTSPGATQWRRVDVGKPILDIGMSLEEHDLIALVTYITHDHNPLMASVDISLLKLSTGAPHPLAAQPVLHVHDVNVTRALPHLSIEIVGETLALILLYSLDSEDKNILYLFNWKLGTPRMSPFAIYNTDIIFFADGILVLPNPYHRSLEVLRIPSDPAEEPHILSSFHLPKLMQDTFIHLFLGRGSPNPRSAITFPSSASFVPRTQDVLLKLLLQFGNRTGFSRYMLIVDRLRFMVAIRNAREKGLKSVEWDDWGPDCSRWLNAQELCMMTRNTNGRRMVTIAHDAFERPAPIRIIDFNPCSVQAHWHLGEMERAKATSRVVEASTQQIELFAQPIVSRLPYLEIVSKERFDYGGVLMNDENIIGLRVSLICGHHVEILSLKLRAV</sequence>
<organism evidence="1 2">
    <name type="scientific">Favolaschia claudopus</name>
    <dbReference type="NCBI Taxonomy" id="2862362"/>
    <lineage>
        <taxon>Eukaryota</taxon>
        <taxon>Fungi</taxon>
        <taxon>Dikarya</taxon>
        <taxon>Basidiomycota</taxon>
        <taxon>Agaricomycotina</taxon>
        <taxon>Agaricomycetes</taxon>
        <taxon>Agaricomycetidae</taxon>
        <taxon>Agaricales</taxon>
        <taxon>Marasmiineae</taxon>
        <taxon>Mycenaceae</taxon>
        <taxon>Favolaschia</taxon>
    </lineage>
</organism>
<protein>
    <submittedName>
        <fullName evidence="1">Uncharacterized protein</fullName>
    </submittedName>
</protein>
<evidence type="ECO:0000313" key="2">
    <source>
        <dbReference type="Proteomes" id="UP001362999"/>
    </source>
</evidence>
<comment type="caution">
    <text evidence="1">The sequence shown here is derived from an EMBL/GenBank/DDBJ whole genome shotgun (WGS) entry which is preliminary data.</text>
</comment>
<name>A0AAV9Z2Z0_9AGAR</name>
<dbReference type="AlphaFoldDB" id="A0AAV9Z2Z0"/>
<dbReference type="EMBL" id="JAWWNJ010000244">
    <property type="protein sequence ID" value="KAK6967068.1"/>
    <property type="molecule type" value="Genomic_DNA"/>
</dbReference>
<proteinExistence type="predicted"/>